<dbReference type="RefSeq" id="WP_089880896.1">
    <property type="nucleotide sequence ID" value="NZ_FOYS01000003.1"/>
</dbReference>
<accession>A0A1I6HKK9</accession>
<sequence length="127" mass="13929">MPTNDDAPHANWAEADADEHVHQKYDPRPVTRFDRVSDDARSPSLWLRPVDPNTEHAETERYGVSVVREGEEGNEPFAHTEGFEAARRVAKAFVEAYERAVDGGSDSPIEAGKEAARSADDAVSAPV</sequence>
<feature type="compositionally biased region" description="Basic and acidic residues" evidence="1">
    <location>
        <begin position="18"/>
        <end position="41"/>
    </location>
</feature>
<name>A0A1I6HKK9_9EURY</name>
<evidence type="ECO:0000313" key="3">
    <source>
        <dbReference type="Proteomes" id="UP000243250"/>
    </source>
</evidence>
<gene>
    <name evidence="2" type="ORF">SAMN04488124_2345</name>
</gene>
<protein>
    <submittedName>
        <fullName evidence="2">Uncharacterized protein</fullName>
    </submittedName>
</protein>
<organism evidence="2 3">
    <name type="scientific">Halogeometricum limi</name>
    <dbReference type="NCBI Taxonomy" id="555875"/>
    <lineage>
        <taxon>Archaea</taxon>
        <taxon>Methanobacteriati</taxon>
        <taxon>Methanobacteriota</taxon>
        <taxon>Stenosarchaea group</taxon>
        <taxon>Halobacteria</taxon>
        <taxon>Halobacteriales</taxon>
        <taxon>Haloferacaceae</taxon>
        <taxon>Halogeometricum</taxon>
    </lineage>
</organism>
<dbReference type="EMBL" id="FOYS01000003">
    <property type="protein sequence ID" value="SFR54982.1"/>
    <property type="molecule type" value="Genomic_DNA"/>
</dbReference>
<feature type="region of interest" description="Disordered" evidence="1">
    <location>
        <begin position="1"/>
        <end position="60"/>
    </location>
</feature>
<dbReference type="Proteomes" id="UP000243250">
    <property type="component" value="Unassembled WGS sequence"/>
</dbReference>
<evidence type="ECO:0000313" key="2">
    <source>
        <dbReference type="EMBL" id="SFR54982.1"/>
    </source>
</evidence>
<evidence type="ECO:0000256" key="1">
    <source>
        <dbReference type="SAM" id="MobiDB-lite"/>
    </source>
</evidence>
<proteinExistence type="predicted"/>
<feature type="region of interest" description="Disordered" evidence="1">
    <location>
        <begin position="101"/>
        <end position="127"/>
    </location>
</feature>
<feature type="compositionally biased region" description="Basic and acidic residues" evidence="1">
    <location>
        <begin position="111"/>
        <end position="120"/>
    </location>
</feature>
<reference evidence="3" key="1">
    <citation type="submission" date="2016-10" db="EMBL/GenBank/DDBJ databases">
        <authorList>
            <person name="Varghese N."/>
            <person name="Submissions S."/>
        </authorList>
    </citation>
    <scope>NUCLEOTIDE SEQUENCE [LARGE SCALE GENOMIC DNA]</scope>
    <source>
        <strain evidence="3">CGMCC 1.8711</strain>
    </source>
</reference>
<dbReference type="AlphaFoldDB" id="A0A1I6HKK9"/>
<keyword evidence="3" id="KW-1185">Reference proteome</keyword>